<reference evidence="5" key="1">
    <citation type="submission" date="2024-10" db="EMBL/GenBank/DDBJ databases">
        <authorList>
            <person name="Lesea H.P."/>
            <person name="Kuehl J.V."/>
            <person name="Chandonia J.-M."/>
        </authorList>
    </citation>
    <scope>NUCLEOTIDE SEQUENCE</scope>
    <source>
        <strain evidence="5">FW102-FHT14D07</strain>
    </source>
</reference>
<dbReference type="GO" id="GO:0015036">
    <property type="term" value="F:disulfide oxidoreductase activity"/>
    <property type="evidence" value="ECO:0007669"/>
    <property type="project" value="UniProtKB-ARBA"/>
</dbReference>
<name>A0AB74UUV8_9GAMM</name>
<accession>A0AB74UUV8</accession>
<sequence>MLDRTSGLILLLAALAALLGGGLAQYRHHRATAPVPVAAPAVSAMVGKPLPALTLADLDGRMHALTAYRGRRLLINFWASWCGPCLQEMPALDEAQRKFADNGVIVLGIAMDQPDHVRAFLARQPVSYPILLGNLEAPSTSLQLGDKAEILPFSVLIGADGHIIATHAGILSPQLLTQWLAPQQGAP</sequence>
<feature type="domain" description="Thioredoxin" evidence="4">
    <location>
        <begin position="44"/>
        <end position="185"/>
    </location>
</feature>
<dbReference type="GO" id="GO:0017004">
    <property type="term" value="P:cytochrome complex assembly"/>
    <property type="evidence" value="ECO:0007669"/>
    <property type="project" value="UniProtKB-KW"/>
</dbReference>
<dbReference type="PROSITE" id="PS51352">
    <property type="entry name" value="THIOREDOXIN_2"/>
    <property type="match status" value="1"/>
</dbReference>
<organism evidence="5">
    <name type="scientific">Rhodanobacter sp. FW102-FHT14D07</name>
    <dbReference type="NCBI Taxonomy" id="3351462"/>
    <lineage>
        <taxon>Bacteria</taxon>
        <taxon>Pseudomonadati</taxon>
        <taxon>Pseudomonadota</taxon>
        <taxon>Gammaproteobacteria</taxon>
        <taxon>Lysobacterales</taxon>
        <taxon>Rhodanobacteraceae</taxon>
        <taxon>Rhodanobacter</taxon>
    </lineage>
</organism>
<evidence type="ECO:0000256" key="3">
    <source>
        <dbReference type="ARBA" id="ARBA00023284"/>
    </source>
</evidence>
<dbReference type="PANTHER" id="PTHR42852:SF13">
    <property type="entry name" value="PROTEIN DIPZ"/>
    <property type="match status" value="1"/>
</dbReference>
<dbReference type="InterPro" id="IPR036249">
    <property type="entry name" value="Thioredoxin-like_sf"/>
</dbReference>
<keyword evidence="2" id="KW-0201">Cytochrome c-type biogenesis</keyword>
<dbReference type="InterPro" id="IPR013766">
    <property type="entry name" value="Thioredoxin_domain"/>
</dbReference>
<keyword evidence="3" id="KW-0676">Redox-active center</keyword>
<dbReference type="GO" id="GO:0030313">
    <property type="term" value="C:cell envelope"/>
    <property type="evidence" value="ECO:0007669"/>
    <property type="project" value="UniProtKB-SubCell"/>
</dbReference>
<dbReference type="InterPro" id="IPR017937">
    <property type="entry name" value="Thioredoxin_CS"/>
</dbReference>
<gene>
    <name evidence="5" type="ORF">ACFYG5_18520</name>
</gene>
<evidence type="ECO:0000313" key="5">
    <source>
        <dbReference type="EMBL" id="XIA18523.1"/>
    </source>
</evidence>
<dbReference type="Gene3D" id="3.40.30.10">
    <property type="entry name" value="Glutaredoxin"/>
    <property type="match status" value="1"/>
</dbReference>
<evidence type="ECO:0000256" key="1">
    <source>
        <dbReference type="ARBA" id="ARBA00004196"/>
    </source>
</evidence>
<protein>
    <submittedName>
        <fullName evidence="5">TlpA family protein disulfide reductase</fullName>
    </submittedName>
</protein>
<dbReference type="EMBL" id="CP170721">
    <property type="protein sequence ID" value="XIA18523.1"/>
    <property type="molecule type" value="Genomic_DNA"/>
</dbReference>
<proteinExistence type="predicted"/>
<dbReference type="SUPFAM" id="SSF52833">
    <property type="entry name" value="Thioredoxin-like"/>
    <property type="match status" value="1"/>
</dbReference>
<dbReference type="RefSeq" id="WP_395120294.1">
    <property type="nucleotide sequence ID" value="NZ_CP170721.1"/>
</dbReference>
<evidence type="ECO:0000259" key="4">
    <source>
        <dbReference type="PROSITE" id="PS51352"/>
    </source>
</evidence>
<dbReference type="Pfam" id="PF08534">
    <property type="entry name" value="Redoxin"/>
    <property type="match status" value="1"/>
</dbReference>
<dbReference type="PANTHER" id="PTHR42852">
    <property type="entry name" value="THIOL:DISULFIDE INTERCHANGE PROTEIN DSBE"/>
    <property type="match status" value="1"/>
</dbReference>
<comment type="subcellular location">
    <subcellularLocation>
        <location evidence="1">Cell envelope</location>
    </subcellularLocation>
</comment>
<dbReference type="CDD" id="cd02966">
    <property type="entry name" value="TlpA_like_family"/>
    <property type="match status" value="1"/>
</dbReference>
<evidence type="ECO:0000256" key="2">
    <source>
        <dbReference type="ARBA" id="ARBA00022748"/>
    </source>
</evidence>
<dbReference type="InterPro" id="IPR050553">
    <property type="entry name" value="Thioredoxin_ResA/DsbE_sf"/>
</dbReference>
<dbReference type="AlphaFoldDB" id="A0AB74UUV8"/>
<dbReference type="PROSITE" id="PS00194">
    <property type="entry name" value="THIOREDOXIN_1"/>
    <property type="match status" value="1"/>
</dbReference>
<dbReference type="InterPro" id="IPR013740">
    <property type="entry name" value="Redoxin"/>
</dbReference>